<dbReference type="RefSeq" id="WP_073477670.1">
    <property type="nucleotide sequence ID" value="NZ_FQZU01000026.1"/>
</dbReference>
<sequence length="166" mass="18756">MEVDIKLNTPLGQEWESAEALRVAIVGCLEALFRDRDFGQAVGMVSRELVENAIKYGDWEHSDPSLFQFSFILTNDEIIVQVSNPVSADENTPKELLDAIDWIKQFSSPAEAYMARMQQVAEQPKDSKLSCLGLVRVAYEGNFELDAYMDDNNVIHIKAISKIENR</sequence>
<dbReference type="Proteomes" id="UP000183994">
    <property type="component" value="Unassembled WGS sequence"/>
</dbReference>
<keyword evidence="2" id="KW-1185">Reference proteome</keyword>
<name>A0A1M6T836_9BACT</name>
<dbReference type="AlphaFoldDB" id="A0A1M6T836"/>
<dbReference type="OrthoDB" id="7062215at2"/>
<proteinExistence type="predicted"/>
<evidence type="ECO:0000313" key="2">
    <source>
        <dbReference type="Proteomes" id="UP000183994"/>
    </source>
</evidence>
<organism evidence="1 2">
    <name type="scientific">Desulfatibacillum alkenivorans DSM 16219</name>
    <dbReference type="NCBI Taxonomy" id="1121393"/>
    <lineage>
        <taxon>Bacteria</taxon>
        <taxon>Pseudomonadati</taxon>
        <taxon>Thermodesulfobacteriota</taxon>
        <taxon>Desulfobacteria</taxon>
        <taxon>Desulfobacterales</taxon>
        <taxon>Desulfatibacillaceae</taxon>
        <taxon>Desulfatibacillum</taxon>
    </lineage>
</organism>
<protein>
    <recommendedName>
        <fullName evidence="3">Anti-sigma regulatory factor (Ser/Thr protein kinase)</fullName>
    </recommendedName>
</protein>
<gene>
    <name evidence="1" type="ORF">SAMN02745216_03631</name>
</gene>
<dbReference type="EMBL" id="FQZU01000026">
    <property type="protein sequence ID" value="SHK53145.1"/>
    <property type="molecule type" value="Genomic_DNA"/>
</dbReference>
<evidence type="ECO:0000313" key="1">
    <source>
        <dbReference type="EMBL" id="SHK53145.1"/>
    </source>
</evidence>
<evidence type="ECO:0008006" key="3">
    <source>
        <dbReference type="Google" id="ProtNLM"/>
    </source>
</evidence>
<dbReference type="STRING" id="1121393.SAMN02745216_03631"/>
<accession>A0A1M6T836</accession>
<reference evidence="2" key="1">
    <citation type="submission" date="2016-11" db="EMBL/GenBank/DDBJ databases">
        <authorList>
            <person name="Varghese N."/>
            <person name="Submissions S."/>
        </authorList>
    </citation>
    <scope>NUCLEOTIDE SEQUENCE [LARGE SCALE GENOMIC DNA]</scope>
    <source>
        <strain evidence="2">DSM 16219</strain>
    </source>
</reference>